<sequence>MSAMPPVFEDLLSRAQTLAKPGQRSVLGIVGAPASGKTTLAWGLAKALGTRAAVVGMDGFHLAQVELQRLGRVERKGAPDTFDAAGYVHLLRRLAEGRETVYAPEFRREIEEPIAGAVAVTPDVPLVITEGNYLLMQDDPWSGVKPILAESWFLAPDEPERIERLVSRHRRYGRSLVEARRRALGSDQRNADLIASTSDRADLVLENLPLVNFAI</sequence>
<dbReference type="Proteomes" id="UP000028492">
    <property type="component" value="Chromosome"/>
</dbReference>
<organism evidence="1 2">
    <name type="scientific">Amycolatopsis japonica</name>
    <dbReference type="NCBI Taxonomy" id="208439"/>
    <lineage>
        <taxon>Bacteria</taxon>
        <taxon>Bacillati</taxon>
        <taxon>Actinomycetota</taxon>
        <taxon>Actinomycetes</taxon>
        <taxon>Pseudonocardiales</taxon>
        <taxon>Pseudonocardiaceae</taxon>
        <taxon>Amycolatopsis</taxon>
        <taxon>Amycolatopsis japonica group</taxon>
    </lineage>
</organism>
<dbReference type="STRING" id="208439.AJAP_41055"/>
<dbReference type="KEGG" id="aja:AJAP_41055"/>
<dbReference type="eggNOG" id="COG0572">
    <property type="taxonomic scope" value="Bacteria"/>
</dbReference>
<evidence type="ECO:0000313" key="2">
    <source>
        <dbReference type="Proteomes" id="UP000028492"/>
    </source>
</evidence>
<dbReference type="AlphaFoldDB" id="A0A075V3I6"/>
<keyword evidence="2" id="KW-1185">Reference proteome</keyword>
<dbReference type="EMBL" id="CP008953">
    <property type="protein sequence ID" value="AIG80987.1"/>
    <property type="molecule type" value="Genomic_DNA"/>
</dbReference>
<proteinExistence type="predicted"/>
<dbReference type="RefSeq" id="WP_038521576.1">
    <property type="nucleotide sequence ID" value="NZ_CP008953.1"/>
</dbReference>
<evidence type="ECO:0000313" key="1">
    <source>
        <dbReference type="EMBL" id="AIG80987.1"/>
    </source>
</evidence>
<dbReference type="InterPro" id="IPR027417">
    <property type="entry name" value="P-loop_NTPase"/>
</dbReference>
<accession>A0A075V3I6</accession>
<dbReference type="PANTHER" id="PTHR10285">
    <property type="entry name" value="URIDINE KINASE"/>
    <property type="match status" value="1"/>
</dbReference>
<dbReference type="SUPFAM" id="SSF52540">
    <property type="entry name" value="P-loop containing nucleoside triphosphate hydrolases"/>
    <property type="match status" value="1"/>
</dbReference>
<gene>
    <name evidence="1" type="ORF">AJAP_41055</name>
</gene>
<evidence type="ECO:0008006" key="3">
    <source>
        <dbReference type="Google" id="ProtNLM"/>
    </source>
</evidence>
<name>A0A075V3I6_9PSEU</name>
<dbReference type="NCBIfam" id="NF006743">
    <property type="entry name" value="PRK09270.1-2"/>
    <property type="match status" value="1"/>
</dbReference>
<reference evidence="1 2" key="1">
    <citation type="journal article" date="2014" name="J. Biotechnol.">
        <title>Complete genome sequence of the actinobacterium Amycolatopsis japonica MG417-CF17(T) (=DSM 44213T) producing (S,S)-N,N'-ethylenediaminedisuccinic acid.</title>
        <authorList>
            <person name="Stegmann E."/>
            <person name="Albersmeier A."/>
            <person name="Spohn M."/>
            <person name="Gert H."/>
            <person name="Weber T."/>
            <person name="Wohlleben W."/>
            <person name="Kalinowski J."/>
            <person name="Ruckert C."/>
        </authorList>
    </citation>
    <scope>NUCLEOTIDE SEQUENCE [LARGE SCALE GENOMIC DNA]</scope>
    <source>
        <strain evidence="2">MG417-CF17 (DSM 44213)</strain>
    </source>
</reference>
<protein>
    <recommendedName>
        <fullName evidence="3">Phosphoribulokinase/uridine kinase domain-containing protein</fullName>
    </recommendedName>
</protein>
<dbReference type="HOGENOM" id="CLU_067202_2_1_11"/>
<dbReference type="Gene3D" id="3.40.50.300">
    <property type="entry name" value="P-loop containing nucleotide triphosphate hydrolases"/>
    <property type="match status" value="3"/>
</dbReference>